<organism evidence="7 8">
    <name type="scientific">Paracoccus tibetensis</name>
    <dbReference type="NCBI Taxonomy" id="336292"/>
    <lineage>
        <taxon>Bacteria</taxon>
        <taxon>Pseudomonadati</taxon>
        <taxon>Pseudomonadota</taxon>
        <taxon>Alphaproteobacteria</taxon>
        <taxon>Rhodobacterales</taxon>
        <taxon>Paracoccaceae</taxon>
        <taxon>Paracoccus</taxon>
    </lineage>
</organism>
<dbReference type="InterPro" id="IPR036388">
    <property type="entry name" value="WH-like_DNA-bd_sf"/>
</dbReference>
<dbReference type="InterPro" id="IPR036390">
    <property type="entry name" value="WH_DNA-bd_sf"/>
</dbReference>
<dbReference type="GO" id="GO:0003677">
    <property type="term" value="F:DNA binding"/>
    <property type="evidence" value="ECO:0007669"/>
    <property type="project" value="UniProtKB-KW"/>
</dbReference>
<name>A0A1G5IQY3_9RHOB</name>
<dbReference type="Pfam" id="PF13545">
    <property type="entry name" value="HTH_Crp_2"/>
    <property type="match status" value="1"/>
</dbReference>
<keyword evidence="1" id="KW-0805">Transcription regulation</keyword>
<dbReference type="InterPro" id="IPR000595">
    <property type="entry name" value="cNMP-bd_dom"/>
</dbReference>
<gene>
    <name evidence="7" type="ORF">SAMN05660710_02766</name>
</gene>
<proteinExistence type="predicted"/>
<dbReference type="GO" id="GO:0003700">
    <property type="term" value="F:DNA-binding transcription factor activity"/>
    <property type="evidence" value="ECO:0007669"/>
    <property type="project" value="TreeGrafter"/>
</dbReference>
<dbReference type="PROSITE" id="PS51063">
    <property type="entry name" value="HTH_CRP_2"/>
    <property type="match status" value="1"/>
</dbReference>
<dbReference type="SMART" id="SM00419">
    <property type="entry name" value="HTH_CRP"/>
    <property type="match status" value="1"/>
</dbReference>
<feature type="compositionally biased region" description="Basic and acidic residues" evidence="4">
    <location>
        <begin position="35"/>
        <end position="49"/>
    </location>
</feature>
<keyword evidence="2" id="KW-0238">DNA-binding</keyword>
<protein>
    <submittedName>
        <fullName evidence="7">cAMP-binding domain of CRP or a regulatory subunit of cAMP-dependent protein kinases</fullName>
    </submittedName>
</protein>
<sequence length="308" mass="33099">MLRWYGSALPVGRDNFRKIKYKAISCSRRSGRRGNGLEELSKGGCHSDTDGGTTPRSPRFGLTGAELTRLFHSSPPALLAGITLAGFLAFMERCRTHRFPEAKPILRQGEATSAAYLVLRGAVEVSFIDNDGNRVLAHLARPGEVVGEVEILSGRPCAATCIAQAGSLLAAFDLGMVRRALPAETLLHNLAGIFHDRLIRDNRQHTVAMFFTSEDRIRMHLLSLTTIDQPCAQISQADLATFCGCSRQTVNRTLAHLRALGIVGLSRGSILIRDRAALEAARLSAEGIGAGSRSRAAASGADEKAPPC</sequence>
<feature type="domain" description="HTH crp-type" evidence="6">
    <location>
        <begin position="211"/>
        <end position="276"/>
    </location>
</feature>
<dbReference type="SUPFAM" id="SSF46785">
    <property type="entry name" value="Winged helix' DNA-binding domain"/>
    <property type="match status" value="1"/>
</dbReference>
<keyword evidence="8" id="KW-1185">Reference proteome</keyword>
<dbReference type="Gene3D" id="2.60.120.10">
    <property type="entry name" value="Jelly Rolls"/>
    <property type="match status" value="1"/>
</dbReference>
<evidence type="ECO:0000256" key="1">
    <source>
        <dbReference type="ARBA" id="ARBA00023015"/>
    </source>
</evidence>
<dbReference type="CDD" id="cd00038">
    <property type="entry name" value="CAP_ED"/>
    <property type="match status" value="1"/>
</dbReference>
<evidence type="ECO:0000256" key="4">
    <source>
        <dbReference type="SAM" id="MobiDB-lite"/>
    </source>
</evidence>
<dbReference type="Gene3D" id="1.10.10.10">
    <property type="entry name" value="Winged helix-like DNA-binding domain superfamily/Winged helix DNA-binding domain"/>
    <property type="match status" value="1"/>
</dbReference>
<feature type="domain" description="Cyclic nucleotide-binding" evidence="5">
    <location>
        <begin position="78"/>
        <end position="181"/>
    </location>
</feature>
<evidence type="ECO:0000259" key="6">
    <source>
        <dbReference type="PROSITE" id="PS51063"/>
    </source>
</evidence>
<dbReference type="PROSITE" id="PS50042">
    <property type="entry name" value="CNMP_BINDING_3"/>
    <property type="match status" value="1"/>
</dbReference>
<evidence type="ECO:0000256" key="2">
    <source>
        <dbReference type="ARBA" id="ARBA00023125"/>
    </source>
</evidence>
<accession>A0A1G5IQY3</accession>
<keyword evidence="7" id="KW-0808">Transferase</keyword>
<dbReference type="EMBL" id="FMVT01000009">
    <property type="protein sequence ID" value="SCY78387.1"/>
    <property type="molecule type" value="Genomic_DNA"/>
</dbReference>
<dbReference type="AlphaFoldDB" id="A0A1G5IQY3"/>
<dbReference type="GO" id="GO:0016301">
    <property type="term" value="F:kinase activity"/>
    <property type="evidence" value="ECO:0007669"/>
    <property type="project" value="UniProtKB-KW"/>
</dbReference>
<reference evidence="7 8" key="1">
    <citation type="submission" date="2016-10" db="EMBL/GenBank/DDBJ databases">
        <authorList>
            <person name="de Groot N.N."/>
        </authorList>
    </citation>
    <scope>NUCLEOTIDE SEQUENCE [LARGE SCALE GENOMIC DNA]</scope>
    <source>
        <strain evidence="7 8">CGMCC 1.8925</strain>
    </source>
</reference>
<dbReference type="PANTHER" id="PTHR24567:SF74">
    <property type="entry name" value="HTH-TYPE TRANSCRIPTIONAL REGULATOR ARCR"/>
    <property type="match status" value="1"/>
</dbReference>
<dbReference type="InterPro" id="IPR014710">
    <property type="entry name" value="RmlC-like_jellyroll"/>
</dbReference>
<feature type="region of interest" description="Disordered" evidence="4">
    <location>
        <begin position="29"/>
        <end position="58"/>
    </location>
</feature>
<dbReference type="Pfam" id="PF00027">
    <property type="entry name" value="cNMP_binding"/>
    <property type="match status" value="1"/>
</dbReference>
<keyword evidence="7" id="KW-0418">Kinase</keyword>
<dbReference type="PANTHER" id="PTHR24567">
    <property type="entry name" value="CRP FAMILY TRANSCRIPTIONAL REGULATORY PROTEIN"/>
    <property type="match status" value="1"/>
</dbReference>
<dbReference type="InterPro" id="IPR018490">
    <property type="entry name" value="cNMP-bd_dom_sf"/>
</dbReference>
<evidence type="ECO:0000259" key="5">
    <source>
        <dbReference type="PROSITE" id="PS50042"/>
    </source>
</evidence>
<keyword evidence="3" id="KW-0804">Transcription</keyword>
<dbReference type="InterPro" id="IPR050397">
    <property type="entry name" value="Env_Response_Regulators"/>
</dbReference>
<dbReference type="InterPro" id="IPR012318">
    <property type="entry name" value="HTH_CRP"/>
</dbReference>
<dbReference type="SMART" id="SM00100">
    <property type="entry name" value="cNMP"/>
    <property type="match status" value="1"/>
</dbReference>
<dbReference type="GO" id="GO:0005829">
    <property type="term" value="C:cytosol"/>
    <property type="evidence" value="ECO:0007669"/>
    <property type="project" value="TreeGrafter"/>
</dbReference>
<evidence type="ECO:0000313" key="7">
    <source>
        <dbReference type="EMBL" id="SCY78387.1"/>
    </source>
</evidence>
<evidence type="ECO:0000256" key="3">
    <source>
        <dbReference type="ARBA" id="ARBA00023163"/>
    </source>
</evidence>
<dbReference type="Proteomes" id="UP000199502">
    <property type="component" value="Unassembled WGS sequence"/>
</dbReference>
<dbReference type="STRING" id="336292.SAMN05660710_02766"/>
<evidence type="ECO:0000313" key="8">
    <source>
        <dbReference type="Proteomes" id="UP000199502"/>
    </source>
</evidence>
<dbReference type="SUPFAM" id="SSF51206">
    <property type="entry name" value="cAMP-binding domain-like"/>
    <property type="match status" value="1"/>
</dbReference>